<sequence length="256" mass="29650">MILFKHISKYILLVILFFTIGCSSDSPNEDQQPEETSVEDFANFAEDPKFLEHMENLVLVLNRIEDHEKALEILETSGKSKLNDTQQMELTTALGFEDTEQMNTAYDQLTEEWGLLSRRFDLSNQNYSYTEALMFNKLLLIRYNLDLSEVLGLKKKDLDNEEVHCYYEVCFPPYSNALKPYDTARLVCDAIDYTTTEGNEAYLECVRPIKQRFALELQRADFLLACCGFYRCNLERPTVLGTKPFDYSKCPEVPLS</sequence>
<name>A0A163BTQ3_9FLAO</name>
<dbReference type="PROSITE" id="PS51257">
    <property type="entry name" value="PROKAR_LIPOPROTEIN"/>
    <property type="match status" value="1"/>
</dbReference>
<dbReference type="OrthoDB" id="9865912at2"/>
<evidence type="ECO:0000313" key="1">
    <source>
        <dbReference type="EMBL" id="KZS41753.1"/>
    </source>
</evidence>
<dbReference type="RefSeq" id="WP_066311397.1">
    <property type="nucleotide sequence ID" value="NZ_CANLSS010000006.1"/>
</dbReference>
<evidence type="ECO:0000313" key="2">
    <source>
        <dbReference type="Proteomes" id="UP000076715"/>
    </source>
</evidence>
<keyword evidence="2" id="KW-1185">Reference proteome</keyword>
<dbReference type="STRING" id="1642818.AWE51_20375"/>
<proteinExistence type="predicted"/>
<dbReference type="EMBL" id="LQRT01000003">
    <property type="protein sequence ID" value="KZS41753.1"/>
    <property type="molecule type" value="Genomic_DNA"/>
</dbReference>
<evidence type="ECO:0008006" key="3">
    <source>
        <dbReference type="Google" id="ProtNLM"/>
    </source>
</evidence>
<comment type="caution">
    <text evidence="1">The sequence shown here is derived from an EMBL/GenBank/DDBJ whole genome shotgun (WGS) entry which is preliminary data.</text>
</comment>
<dbReference type="Proteomes" id="UP000076715">
    <property type="component" value="Unassembled WGS sequence"/>
</dbReference>
<reference evidence="1 2" key="1">
    <citation type="submission" date="2016-01" db="EMBL/GenBank/DDBJ databases">
        <title>The draft genome sequence of Aquimarina sp. RZW4-3-2.</title>
        <authorList>
            <person name="Wang Y."/>
        </authorList>
    </citation>
    <scope>NUCLEOTIDE SEQUENCE [LARGE SCALE GENOMIC DNA]</scope>
    <source>
        <strain evidence="1 2">RZW4-3-2</strain>
    </source>
</reference>
<gene>
    <name evidence="1" type="ORF">AWE51_20375</name>
</gene>
<dbReference type="AlphaFoldDB" id="A0A163BTQ3"/>
<organism evidence="1 2">
    <name type="scientific">Aquimarina aggregata</name>
    <dbReference type="NCBI Taxonomy" id="1642818"/>
    <lineage>
        <taxon>Bacteria</taxon>
        <taxon>Pseudomonadati</taxon>
        <taxon>Bacteroidota</taxon>
        <taxon>Flavobacteriia</taxon>
        <taxon>Flavobacteriales</taxon>
        <taxon>Flavobacteriaceae</taxon>
        <taxon>Aquimarina</taxon>
    </lineage>
</organism>
<protein>
    <recommendedName>
        <fullName evidence="3">Lipoprotein</fullName>
    </recommendedName>
</protein>
<accession>A0A163BTQ3</accession>